<dbReference type="Gene3D" id="3.30.710.10">
    <property type="entry name" value="Potassium Channel Kv1.1, Chain A"/>
    <property type="match status" value="1"/>
</dbReference>
<dbReference type="InterPro" id="IPR011333">
    <property type="entry name" value="SKP1/BTB/POZ_sf"/>
</dbReference>
<gene>
    <name evidence="2" type="ORF">FCALED_LOCUS11928</name>
</gene>
<dbReference type="InterPro" id="IPR000210">
    <property type="entry name" value="BTB/POZ_dom"/>
</dbReference>
<name>A0A9N9HC73_9GLOM</name>
<dbReference type="EMBL" id="CAJVPQ010005374">
    <property type="protein sequence ID" value="CAG8669047.1"/>
    <property type="molecule type" value="Genomic_DNA"/>
</dbReference>
<dbReference type="PROSITE" id="PS50097">
    <property type="entry name" value="BTB"/>
    <property type="match status" value="1"/>
</dbReference>
<sequence>MKSKIHFYPDGDIIIIVDLTEFCVHKNVLCLASTVFKDMIINASQTSINDQMIMEITLNNESAKDFEDALSFIYPSVYITINWSNIVEMFRISEKFKMEVIFMSATTFAMEKFQENPLLFLSLSEKYGLKKLFKEASKLVIDDFIEFKEDPAFQTLSNETILALYKKHHEYVLNLHHLDVEDLKCNYTPKIRCDCVTGETDKLFKRLRKIKRFETPTPSKTYQILCTISDHESNGYSCIRNFFNEHLPNRFKEIFGTVEPLDSDRRNDKANRYLFIELGG</sequence>
<evidence type="ECO:0000259" key="1">
    <source>
        <dbReference type="PROSITE" id="PS50097"/>
    </source>
</evidence>
<dbReference type="AlphaFoldDB" id="A0A9N9HC73"/>
<dbReference type="SUPFAM" id="SSF54695">
    <property type="entry name" value="POZ domain"/>
    <property type="match status" value="1"/>
</dbReference>
<evidence type="ECO:0000313" key="2">
    <source>
        <dbReference type="EMBL" id="CAG8669047.1"/>
    </source>
</evidence>
<keyword evidence="3" id="KW-1185">Reference proteome</keyword>
<dbReference type="SMART" id="SM00225">
    <property type="entry name" value="BTB"/>
    <property type="match status" value="1"/>
</dbReference>
<evidence type="ECO:0000313" key="3">
    <source>
        <dbReference type="Proteomes" id="UP000789570"/>
    </source>
</evidence>
<dbReference type="PANTHER" id="PTHR45632">
    <property type="entry name" value="LD33804P"/>
    <property type="match status" value="1"/>
</dbReference>
<organism evidence="2 3">
    <name type="scientific">Funneliformis caledonium</name>
    <dbReference type="NCBI Taxonomy" id="1117310"/>
    <lineage>
        <taxon>Eukaryota</taxon>
        <taxon>Fungi</taxon>
        <taxon>Fungi incertae sedis</taxon>
        <taxon>Mucoromycota</taxon>
        <taxon>Glomeromycotina</taxon>
        <taxon>Glomeromycetes</taxon>
        <taxon>Glomerales</taxon>
        <taxon>Glomeraceae</taxon>
        <taxon>Funneliformis</taxon>
    </lineage>
</organism>
<dbReference type="OrthoDB" id="3027208at2759"/>
<accession>A0A9N9HC73</accession>
<feature type="domain" description="BTB" evidence="1">
    <location>
        <begin position="11"/>
        <end position="74"/>
    </location>
</feature>
<proteinExistence type="predicted"/>
<reference evidence="2" key="1">
    <citation type="submission" date="2021-06" db="EMBL/GenBank/DDBJ databases">
        <authorList>
            <person name="Kallberg Y."/>
            <person name="Tangrot J."/>
            <person name="Rosling A."/>
        </authorList>
    </citation>
    <scope>NUCLEOTIDE SEQUENCE</scope>
    <source>
        <strain evidence="2">UK204</strain>
    </source>
</reference>
<comment type="caution">
    <text evidence="2">The sequence shown here is derived from an EMBL/GenBank/DDBJ whole genome shotgun (WGS) entry which is preliminary data.</text>
</comment>
<dbReference type="Proteomes" id="UP000789570">
    <property type="component" value="Unassembled WGS sequence"/>
</dbReference>
<protein>
    <submittedName>
        <fullName evidence="2">1605_t:CDS:1</fullName>
    </submittedName>
</protein>
<dbReference type="CDD" id="cd18186">
    <property type="entry name" value="BTB_POZ_ZBTB_KLHL-like"/>
    <property type="match status" value="1"/>
</dbReference>
<dbReference type="Pfam" id="PF00651">
    <property type="entry name" value="BTB"/>
    <property type="match status" value="1"/>
</dbReference>